<protein>
    <submittedName>
        <fullName evidence="4">Alpha-amylase/alpha-mannosidase</fullName>
    </submittedName>
</protein>
<evidence type="ECO:0000256" key="1">
    <source>
        <dbReference type="ARBA" id="ARBA00006821"/>
    </source>
</evidence>
<feature type="domain" description="Glycoside hydrolase family 57 N-terminal" evidence="3">
    <location>
        <begin position="86"/>
        <end position="276"/>
    </location>
</feature>
<dbReference type="AlphaFoldDB" id="A0A0G1JL90"/>
<accession>A0A0G1JL90</accession>
<dbReference type="InterPro" id="IPR052046">
    <property type="entry name" value="GH57_Enzymes"/>
</dbReference>
<dbReference type="STRING" id="1618384.UW68_C0040G0008"/>
<evidence type="ECO:0000313" key="5">
    <source>
        <dbReference type="Proteomes" id="UP000034835"/>
    </source>
</evidence>
<reference evidence="4 5" key="1">
    <citation type="journal article" date="2015" name="Nature">
        <title>rRNA introns, odd ribosomes, and small enigmatic genomes across a large radiation of phyla.</title>
        <authorList>
            <person name="Brown C.T."/>
            <person name="Hug L.A."/>
            <person name="Thomas B.C."/>
            <person name="Sharon I."/>
            <person name="Castelle C.J."/>
            <person name="Singh A."/>
            <person name="Wilkins M.J."/>
            <person name="Williams K.H."/>
            <person name="Banfield J.F."/>
        </authorList>
    </citation>
    <scope>NUCLEOTIDE SEQUENCE [LARGE SCALE GENOMIC DNA]</scope>
</reference>
<name>A0A0G1JL90_9BACT</name>
<comment type="similarity">
    <text evidence="1">Belongs to the glycosyl hydrolase 57 family.</text>
</comment>
<evidence type="ECO:0000313" key="4">
    <source>
        <dbReference type="EMBL" id="KKT72326.1"/>
    </source>
</evidence>
<dbReference type="Pfam" id="PF03065">
    <property type="entry name" value="Glyco_hydro_57"/>
    <property type="match status" value="1"/>
</dbReference>
<dbReference type="Gene3D" id="3.20.110.20">
    <property type="match status" value="1"/>
</dbReference>
<dbReference type="GO" id="GO:0003824">
    <property type="term" value="F:catalytic activity"/>
    <property type="evidence" value="ECO:0007669"/>
    <property type="project" value="InterPro"/>
</dbReference>
<dbReference type="PANTHER" id="PTHR36306">
    <property type="entry name" value="ALPHA-AMYLASE-RELATED-RELATED"/>
    <property type="match status" value="1"/>
</dbReference>
<keyword evidence="2" id="KW-0119">Carbohydrate metabolism</keyword>
<comment type="caution">
    <text evidence="4">The sequence shown here is derived from an EMBL/GenBank/DDBJ whole genome shotgun (WGS) entry which is preliminary data.</text>
</comment>
<dbReference type="GO" id="GO:0005975">
    <property type="term" value="P:carbohydrate metabolic process"/>
    <property type="evidence" value="ECO:0007669"/>
    <property type="project" value="InterPro"/>
</dbReference>
<gene>
    <name evidence="4" type="ORF">UW68_C0040G0008</name>
</gene>
<dbReference type="PANTHER" id="PTHR36306:SF3">
    <property type="entry name" value="GLYCOSIDE HYDROLASE FAMILY 57"/>
    <property type="match status" value="1"/>
</dbReference>
<dbReference type="EMBL" id="LCJG01000040">
    <property type="protein sequence ID" value="KKT72326.1"/>
    <property type="molecule type" value="Genomic_DNA"/>
</dbReference>
<dbReference type="Proteomes" id="UP000034835">
    <property type="component" value="Unassembled WGS sequence"/>
</dbReference>
<organism evidence="4 5">
    <name type="scientific">Candidatus Collierbacteria bacterium GW2011_GWB1_44_6</name>
    <dbReference type="NCBI Taxonomy" id="1618384"/>
    <lineage>
        <taxon>Bacteria</taxon>
        <taxon>Candidatus Collieribacteriota</taxon>
    </lineage>
</organism>
<evidence type="ECO:0000259" key="3">
    <source>
        <dbReference type="Pfam" id="PF03065"/>
    </source>
</evidence>
<dbReference type="SUPFAM" id="SSF88713">
    <property type="entry name" value="Glycoside hydrolase/deacetylase"/>
    <property type="match status" value="1"/>
</dbReference>
<evidence type="ECO:0000256" key="2">
    <source>
        <dbReference type="ARBA" id="ARBA00023277"/>
    </source>
</evidence>
<dbReference type="InterPro" id="IPR011330">
    <property type="entry name" value="Glyco_hydro/deAcase_b/a-brl"/>
</dbReference>
<sequence>MPRSKKESEPLSNIELLESLSQAPTPINLHLYQPPRLLRLAYSGKESSVFDITGTAPGFKGFNRQITRESYQPLINKGILADPNVSWDLYGVTADWLEVNYPDTINNLRLQMDLGADPPVGDPYLHIIFPFISSDHKDMLLEIGRTVYHQRWGIDPETIWLPESAVDNDTLSALVKNGFKAVHLREHQTKSQSAGNLYAITTPHGKILVISGNNHLSGKVGFDKPWADTFFKDWLSQAKHSGTVPRISIDGETLGHWWKEKEGAFEFTKYLLDYLDSGIQDERLNFSSPKVHDAHLQENTSWSCLDSGLGRWKGDQNCHCELPKSEHQASLVRLAKKDLFDKLTLASARIDEELDTVLPGWRTVYIDWFLRQRPSLARGSAISAEIIGDKNIEKLFLSAYIRDLGWTSCGWFFGDVGGFERQIPTNSLRAISEIMGWPEIKPNY</sequence>
<proteinExistence type="inferred from homology"/>
<dbReference type="InterPro" id="IPR004300">
    <property type="entry name" value="Glyco_hydro_57_N"/>
</dbReference>